<reference evidence="1 2" key="1">
    <citation type="journal article" date="2016" name="Nat. Commun.">
        <title>Thousands of microbial genomes shed light on interconnected biogeochemical processes in an aquifer system.</title>
        <authorList>
            <person name="Anantharaman K."/>
            <person name="Brown C.T."/>
            <person name="Hug L.A."/>
            <person name="Sharon I."/>
            <person name="Castelle C.J."/>
            <person name="Probst A.J."/>
            <person name="Thomas B.C."/>
            <person name="Singh A."/>
            <person name="Wilkins M.J."/>
            <person name="Karaoz U."/>
            <person name="Brodie E.L."/>
            <person name="Williams K.H."/>
            <person name="Hubbard S.S."/>
            <person name="Banfield J.F."/>
        </authorList>
    </citation>
    <scope>NUCLEOTIDE SEQUENCE [LARGE SCALE GENOMIC DNA]</scope>
</reference>
<sequence>MTERVEKGKFLGQLKSLFIYRYFHKLGLFESYADPNTKSTIDFWLGNCPRIVYFLDQPRTSSDLTDAAVRFHRGDVRKVTRDPYFKHLFYTGYLIFEHFDQEFINPQVVFFHDAIELRRKQQFNDGYSALDFHNDLITYGLDDGDGLRELVLIVDILTPPAKADDIARDDWIKVKIDNFRSIMDLKARDVSNRYREIFQKDLTIADKEVESLVARIKIIKLADLAANMRETVVDLQRGVDEKHARNGMKDLDWRIEEFRQRLMLIEKYFSGFPLLEQMSGDLRYMEKLIS</sequence>
<dbReference type="AlphaFoldDB" id="A0A1F7GA02"/>
<organism evidence="1 2">
    <name type="scientific">Candidatus Roizmanbacteria bacterium RIFCSPHIGHO2_01_FULL_39_12c</name>
    <dbReference type="NCBI Taxonomy" id="1802031"/>
    <lineage>
        <taxon>Bacteria</taxon>
        <taxon>Candidatus Roizmaniibacteriota</taxon>
    </lineage>
</organism>
<dbReference type="EMBL" id="MFZG01000033">
    <property type="protein sequence ID" value="OGK15706.1"/>
    <property type="molecule type" value="Genomic_DNA"/>
</dbReference>
<proteinExistence type="predicted"/>
<evidence type="ECO:0000313" key="1">
    <source>
        <dbReference type="EMBL" id="OGK15706.1"/>
    </source>
</evidence>
<comment type="caution">
    <text evidence="1">The sequence shown here is derived from an EMBL/GenBank/DDBJ whole genome shotgun (WGS) entry which is preliminary data.</text>
</comment>
<gene>
    <name evidence="1" type="ORF">A2774_00475</name>
</gene>
<name>A0A1F7GA02_9BACT</name>
<accession>A0A1F7GA02</accession>
<evidence type="ECO:0000313" key="2">
    <source>
        <dbReference type="Proteomes" id="UP000177208"/>
    </source>
</evidence>
<dbReference type="Proteomes" id="UP000177208">
    <property type="component" value="Unassembled WGS sequence"/>
</dbReference>
<dbReference type="Gene3D" id="1.10.3210.10">
    <property type="entry name" value="Hypothetical protein af1432"/>
    <property type="match status" value="1"/>
</dbReference>
<protein>
    <submittedName>
        <fullName evidence="1">Uncharacterized protein</fullName>
    </submittedName>
</protein>